<sequence>MGSCIFIACHRMHDEIFFLLKAHNLGKVVSRGLLGFILLKPPVSNGSCALSIQMCTLEGFLKHAVLWKTEVSDAYLGKLYQ</sequence>
<comment type="caution">
    <text evidence="1">The sequence shown here is derived from an EMBL/GenBank/DDBJ whole genome shotgun (WGS) entry which is preliminary data.</text>
</comment>
<dbReference type="AlphaFoldDB" id="A0AAV4N6H9"/>
<reference evidence="1 2" key="1">
    <citation type="submission" date="2021-06" db="EMBL/GenBank/DDBJ databases">
        <title>Caerostris extrusa draft genome.</title>
        <authorList>
            <person name="Kono N."/>
            <person name="Arakawa K."/>
        </authorList>
    </citation>
    <scope>NUCLEOTIDE SEQUENCE [LARGE SCALE GENOMIC DNA]</scope>
</reference>
<evidence type="ECO:0000313" key="1">
    <source>
        <dbReference type="EMBL" id="GIX79984.1"/>
    </source>
</evidence>
<protein>
    <submittedName>
        <fullName evidence="1">Uncharacterized protein</fullName>
    </submittedName>
</protein>
<gene>
    <name evidence="1" type="ORF">CEXT_648561</name>
</gene>
<dbReference type="Proteomes" id="UP001054945">
    <property type="component" value="Unassembled WGS sequence"/>
</dbReference>
<proteinExistence type="predicted"/>
<organism evidence="1 2">
    <name type="scientific">Caerostris extrusa</name>
    <name type="common">Bark spider</name>
    <name type="synonym">Caerostris bankana</name>
    <dbReference type="NCBI Taxonomy" id="172846"/>
    <lineage>
        <taxon>Eukaryota</taxon>
        <taxon>Metazoa</taxon>
        <taxon>Ecdysozoa</taxon>
        <taxon>Arthropoda</taxon>
        <taxon>Chelicerata</taxon>
        <taxon>Arachnida</taxon>
        <taxon>Araneae</taxon>
        <taxon>Araneomorphae</taxon>
        <taxon>Entelegynae</taxon>
        <taxon>Araneoidea</taxon>
        <taxon>Araneidae</taxon>
        <taxon>Caerostris</taxon>
    </lineage>
</organism>
<name>A0AAV4N6H9_CAEEX</name>
<dbReference type="EMBL" id="BPLR01020560">
    <property type="protein sequence ID" value="GIX79984.1"/>
    <property type="molecule type" value="Genomic_DNA"/>
</dbReference>
<keyword evidence="2" id="KW-1185">Reference proteome</keyword>
<evidence type="ECO:0000313" key="2">
    <source>
        <dbReference type="Proteomes" id="UP001054945"/>
    </source>
</evidence>
<accession>A0AAV4N6H9</accession>